<name>A0A0F6H7X7_LEPIR</name>
<organism evidence="1 2">
    <name type="scientific">Leptospira interrogans str. UI 12621</name>
    <dbReference type="NCBI Taxonomy" id="1049937"/>
    <lineage>
        <taxon>Bacteria</taxon>
        <taxon>Pseudomonadati</taxon>
        <taxon>Spirochaetota</taxon>
        <taxon>Spirochaetia</taxon>
        <taxon>Leptospirales</taxon>
        <taxon>Leptospiraceae</taxon>
        <taxon>Leptospira</taxon>
    </lineage>
</organism>
<dbReference type="Proteomes" id="UP000006324">
    <property type="component" value="Unassembled WGS sequence"/>
</dbReference>
<proteinExistence type="predicted"/>
<dbReference type="AlphaFoldDB" id="A0A0F6H7X7"/>
<gene>
    <name evidence="1" type="ORF">LEP1GSC104_2168</name>
</gene>
<comment type="caution">
    <text evidence="1">The sequence shown here is derived from an EMBL/GenBank/DDBJ whole genome shotgun (WGS) entry which is preliminary data.</text>
</comment>
<protein>
    <submittedName>
        <fullName evidence="1">Uncharacterized protein</fullName>
    </submittedName>
</protein>
<sequence>MIIRTILDRFIPKDDIPKFELEKFSKILNDIEAEFLSPTITTMEITPLFGFRSDEPRIPLANGLSIEILSDKEISKLLSSGVPMSLQMFYTNMQLFEFQN</sequence>
<evidence type="ECO:0000313" key="2">
    <source>
        <dbReference type="Proteomes" id="UP000006324"/>
    </source>
</evidence>
<dbReference type="EMBL" id="AHNQ02000034">
    <property type="protein sequence ID" value="EKO24341.1"/>
    <property type="molecule type" value="Genomic_DNA"/>
</dbReference>
<reference evidence="1 2" key="1">
    <citation type="submission" date="2012-09" db="EMBL/GenBank/DDBJ databases">
        <authorList>
            <person name="Harkins D.M."/>
            <person name="Durkin A.S."/>
            <person name="Brinkac L.M."/>
            <person name="Selengut J.D."/>
            <person name="Sanka R."/>
            <person name="DePew J."/>
            <person name="Purushe J."/>
            <person name="Chanthongthip A."/>
            <person name="Lattana O."/>
            <person name="Phetsouvanh R."/>
            <person name="Newton P.N."/>
            <person name="Vinetz J.M."/>
            <person name="Sutton G.G."/>
            <person name="Nelson W.C."/>
            <person name="Fouts D.E."/>
        </authorList>
    </citation>
    <scope>NUCLEOTIDE SEQUENCE [LARGE SCALE GENOMIC DNA]</scope>
    <source>
        <strain evidence="1 2">UI 12621</strain>
    </source>
</reference>
<accession>A0A0F6H7X7</accession>
<evidence type="ECO:0000313" key="1">
    <source>
        <dbReference type="EMBL" id="EKO24341.1"/>
    </source>
</evidence>